<reference evidence="2 3" key="1">
    <citation type="submission" date="2016-09" db="EMBL/GenBank/DDBJ databases">
        <title>Rhizobium oryziradicis sp. nov., isolated from the root of rice.</title>
        <authorList>
            <person name="Zhao J."/>
            <person name="Zhang X."/>
        </authorList>
    </citation>
    <scope>NUCLEOTIDE SEQUENCE [LARGE SCALE GENOMIC DNA]</scope>
    <source>
        <strain evidence="2 3">N19</strain>
    </source>
</reference>
<dbReference type="Proteomes" id="UP000186894">
    <property type="component" value="Unassembled WGS sequence"/>
</dbReference>
<evidence type="ECO:0000313" key="2">
    <source>
        <dbReference type="EMBL" id="OLP44657.1"/>
    </source>
</evidence>
<dbReference type="OrthoDB" id="7870359at2"/>
<feature type="domain" description="DUF4376" evidence="1">
    <location>
        <begin position="67"/>
        <end position="173"/>
    </location>
</feature>
<dbReference type="AlphaFoldDB" id="A0A1Q8ZRH9"/>
<sequence length="188" mass="20926">MKLAQFDAVGLPLAFYDSEINADTLPEDAVEITNDQWQELINNQGQRRFQDGEVVEYQPPKLALTGADVDRERDRRIDAGFVFDGVLFQSDEGSRENIAGAKSAATDALALDASSGDFGWQRLLDPDASETFKWIATDNSLHPMDAQTVVRFGYAAMAHKQDMIFKARALKTMDPIPADYATNDAYWV</sequence>
<gene>
    <name evidence="2" type="ORF">BJF95_09160</name>
</gene>
<accession>A0A1Q8ZRH9</accession>
<dbReference type="EMBL" id="MKIM01000027">
    <property type="protein sequence ID" value="OLP44657.1"/>
    <property type="molecule type" value="Genomic_DNA"/>
</dbReference>
<dbReference type="InterPro" id="IPR025484">
    <property type="entry name" value="DUF4376"/>
</dbReference>
<proteinExistence type="predicted"/>
<dbReference type="STRING" id="1867956.BJF95_09160"/>
<protein>
    <recommendedName>
        <fullName evidence="1">DUF4376 domain-containing protein</fullName>
    </recommendedName>
</protein>
<dbReference type="Pfam" id="PF14301">
    <property type="entry name" value="DUF4376"/>
    <property type="match status" value="1"/>
</dbReference>
<comment type="caution">
    <text evidence="2">The sequence shown here is derived from an EMBL/GenBank/DDBJ whole genome shotgun (WGS) entry which is preliminary data.</text>
</comment>
<dbReference type="RefSeq" id="WP_075640166.1">
    <property type="nucleotide sequence ID" value="NZ_MKIM01000027.1"/>
</dbReference>
<name>A0A1Q8ZRH9_9HYPH</name>
<organism evidence="2 3">
    <name type="scientific">Rhizobium oryziradicis</name>
    <dbReference type="NCBI Taxonomy" id="1867956"/>
    <lineage>
        <taxon>Bacteria</taxon>
        <taxon>Pseudomonadati</taxon>
        <taxon>Pseudomonadota</taxon>
        <taxon>Alphaproteobacteria</taxon>
        <taxon>Hyphomicrobiales</taxon>
        <taxon>Rhizobiaceae</taxon>
        <taxon>Rhizobium/Agrobacterium group</taxon>
        <taxon>Rhizobium</taxon>
    </lineage>
</organism>
<evidence type="ECO:0000313" key="3">
    <source>
        <dbReference type="Proteomes" id="UP000186894"/>
    </source>
</evidence>
<keyword evidence="3" id="KW-1185">Reference proteome</keyword>
<evidence type="ECO:0000259" key="1">
    <source>
        <dbReference type="Pfam" id="PF14301"/>
    </source>
</evidence>